<dbReference type="EMBL" id="LAZR01006019">
    <property type="protein sequence ID" value="KKM95348.1"/>
    <property type="molecule type" value="Genomic_DNA"/>
</dbReference>
<proteinExistence type="predicted"/>
<reference evidence="2" key="1">
    <citation type="journal article" date="2015" name="Nature">
        <title>Complex archaea that bridge the gap between prokaryotes and eukaryotes.</title>
        <authorList>
            <person name="Spang A."/>
            <person name="Saw J.H."/>
            <person name="Jorgensen S.L."/>
            <person name="Zaremba-Niedzwiedzka K."/>
            <person name="Martijn J."/>
            <person name="Lind A.E."/>
            <person name="van Eijk R."/>
            <person name="Schleper C."/>
            <person name="Guy L."/>
            <person name="Ettema T.J."/>
        </authorList>
    </citation>
    <scope>NUCLEOTIDE SEQUENCE</scope>
</reference>
<comment type="caution">
    <text evidence="2">The sequence shown here is derived from an EMBL/GenBank/DDBJ whole genome shotgun (WGS) entry which is preliminary data.</text>
</comment>
<feature type="region of interest" description="Disordered" evidence="1">
    <location>
        <begin position="23"/>
        <end position="44"/>
    </location>
</feature>
<dbReference type="AlphaFoldDB" id="A0A0F9LPV7"/>
<protein>
    <submittedName>
        <fullName evidence="2">Uncharacterized protein</fullName>
    </submittedName>
</protein>
<gene>
    <name evidence="2" type="ORF">LCGC14_1189210</name>
</gene>
<evidence type="ECO:0000313" key="2">
    <source>
        <dbReference type="EMBL" id="KKM95348.1"/>
    </source>
</evidence>
<name>A0A0F9LPV7_9ZZZZ</name>
<sequence>VTPKTTPFVTLLHASLATRASVKSTAGTSQARVPRPVRGKYPPYPLTAGINAPSSAELRSAEGPTALPAVPSGFASRLMLRALLALCQLTRQPQPAKFAVRGPSSPQSCQNCFRLTKVTRHHSAGSLLRLGRHTLAAWSFRGRKHGRTEKTDFRQASSLHAFGREENTILKRFFSAGKRPGCSGLILLTLRSRFARKSVHFVLNPTTLVIFPCYSRC</sequence>
<accession>A0A0F9LPV7</accession>
<organism evidence="2">
    <name type="scientific">marine sediment metagenome</name>
    <dbReference type="NCBI Taxonomy" id="412755"/>
    <lineage>
        <taxon>unclassified sequences</taxon>
        <taxon>metagenomes</taxon>
        <taxon>ecological metagenomes</taxon>
    </lineage>
</organism>
<evidence type="ECO:0000256" key="1">
    <source>
        <dbReference type="SAM" id="MobiDB-lite"/>
    </source>
</evidence>
<feature type="non-terminal residue" evidence="2">
    <location>
        <position position="1"/>
    </location>
</feature>